<evidence type="ECO:0000313" key="2">
    <source>
        <dbReference type="EMBL" id="KZT30458.1"/>
    </source>
</evidence>
<feature type="compositionally biased region" description="Polar residues" evidence="1">
    <location>
        <begin position="456"/>
        <end position="475"/>
    </location>
</feature>
<feature type="compositionally biased region" description="Low complexity" evidence="1">
    <location>
        <begin position="53"/>
        <end position="63"/>
    </location>
</feature>
<feature type="compositionally biased region" description="Polar residues" evidence="1">
    <location>
        <begin position="368"/>
        <end position="402"/>
    </location>
</feature>
<feature type="compositionally biased region" description="Low complexity" evidence="1">
    <location>
        <begin position="323"/>
        <end position="332"/>
    </location>
</feature>
<feature type="compositionally biased region" description="Polar residues" evidence="1">
    <location>
        <begin position="270"/>
        <end position="282"/>
    </location>
</feature>
<dbReference type="InParanoid" id="A0A165W008"/>
<feature type="compositionally biased region" description="Polar residues" evidence="1">
    <location>
        <begin position="437"/>
        <end position="446"/>
    </location>
</feature>
<feature type="compositionally biased region" description="Low complexity" evidence="1">
    <location>
        <begin position="622"/>
        <end position="635"/>
    </location>
</feature>
<feature type="compositionally biased region" description="Basic and acidic residues" evidence="1">
    <location>
        <begin position="255"/>
        <end position="268"/>
    </location>
</feature>
<feature type="compositionally biased region" description="Basic and acidic residues" evidence="1">
    <location>
        <begin position="1179"/>
        <end position="1189"/>
    </location>
</feature>
<name>A0A165W008_9AGAM</name>
<sequence>MPSGTSQLMPEAMTSVLGEKVTTAPTTESLLRRGNTKSALLHPTEIRSTVQKASSARASSSVADGQPKATVTLPHPKSVARGQVPDVCQQPSLATEAKGSTSPALAQRQMEAVSAEMNKSVLRRSQLSSASDRATVTPQMRLAAGTLNHATHVPLFALASRATPIQSGLPYPLVLSSSQKPIASVRNNSLKKMSVDDIDVIMADATALDSDAMDIDMVQSSVEIQAWVEGDYPMGETVDETMCDLDALPEPTDSEAQKTEPIKQDDRSQVPITTRPAASSKSQQKEAQTDAAHPLASTSPGAALSTGLQGGVAGPQIAIESAAPTSSSVPASHTEPKEDLAAREGAGRVQTVTFSAAPVRAERDEDQPQATISAAPSPSVSVLHESGQQNVVGGVQATSNPGVPSLAAESKVDVPERKDHVTTFQFPVEISSAPDLQSISSASSETAPIVRLPTGRIQSSPAPVSQKKPSPTQESAPRTRVPIVPPPSSSTSESPPVASASDSVGELPKVPVLATACSASTSEVVPSSSPDPASIPLPANAVTPSAALEPSMLSVSATSLSSSSTVMPSNLLDPVSNLLAVHLQGYSSALVPPVSQASVDQTATSSWPLPVVPSIPPDPAPTLLSASPLTPSLAPELGHDSSLARNCVDPIREPISRPSLSVSPPPSQDRSSIALDVAKDAESQGRGPTNQALSPSALDFLDSASLTGGRLGNGTEQLHVLSGPAASPAVSSPPPEPEEVAENRVGPIHKPTHGPVSSSAPQLQDNTSTVIDAVPDADLEQLLAEPFVSSSVPESMDCSFPADQVPEDTVEPLWDPLGLGTATIEGMDAPTIARDSAVVGNAAEQLQGRSDQVISPSGPGQQKFHLVFDELAASQPWVLQPIIASGGQSSSTTSSELAKAVQNKYSPGMTAPSAASGGANSVANTGSSIWRGKQKALDPFEEVDWGLSDEEYEQPMMAESSLDTVGDINECGARGEVVRQMAGQASPRPSAPPEPTSTPQVTPFSERYPSKKEVTREVDQFGTLQVFASQDDQAGLRVTPITIGMNEASGLRTAYPATDHKMQYVFQHSQVPTSYDGLGDFSSSAQSSSQVGHHTAEMNLNTSSIDDSVIDPQLRNMSAGPGWISCVSQQTVMASDNSAYQEFLAGDERSLICGYQGYSNGVSGQGNSGAPPQELEDSWQAREADREGGHSSPYTSVAMEGNPGSIIGEGEGASMSMSTPGPSHRQGLFGDIFTPPLDEKLARPRRPLPKRTQKPEPTDSDAKAKVKAKAELRRSAHEWAKELDPL</sequence>
<evidence type="ECO:0000256" key="1">
    <source>
        <dbReference type="SAM" id="MobiDB-lite"/>
    </source>
</evidence>
<evidence type="ECO:0000313" key="3">
    <source>
        <dbReference type="Proteomes" id="UP000076761"/>
    </source>
</evidence>
<keyword evidence="3" id="KW-1185">Reference proteome</keyword>
<gene>
    <name evidence="2" type="ORF">NEOLEDRAFT_10500</name>
</gene>
<feature type="region of interest" description="Disordered" evidence="1">
    <location>
        <begin position="437"/>
        <end position="504"/>
    </location>
</feature>
<organism evidence="2 3">
    <name type="scientific">Neolentinus lepideus HHB14362 ss-1</name>
    <dbReference type="NCBI Taxonomy" id="1314782"/>
    <lineage>
        <taxon>Eukaryota</taxon>
        <taxon>Fungi</taxon>
        <taxon>Dikarya</taxon>
        <taxon>Basidiomycota</taxon>
        <taxon>Agaricomycotina</taxon>
        <taxon>Agaricomycetes</taxon>
        <taxon>Gloeophyllales</taxon>
        <taxon>Gloeophyllaceae</taxon>
        <taxon>Neolentinus</taxon>
    </lineage>
</organism>
<feature type="region of interest" description="Disordered" evidence="1">
    <location>
        <begin position="323"/>
        <end position="415"/>
    </location>
</feature>
<feature type="region of interest" description="Disordered" evidence="1">
    <location>
        <begin position="980"/>
        <end position="1007"/>
    </location>
</feature>
<feature type="compositionally biased region" description="Basic and acidic residues" evidence="1">
    <location>
        <begin position="1253"/>
        <end position="1286"/>
    </location>
</feature>
<feature type="compositionally biased region" description="Basic residues" evidence="1">
    <location>
        <begin position="1243"/>
        <end position="1252"/>
    </location>
</feature>
<feature type="region of interest" description="Disordered" evidence="1">
    <location>
        <begin position="48"/>
        <end position="82"/>
    </location>
</feature>
<feature type="region of interest" description="Disordered" evidence="1">
    <location>
        <begin position="622"/>
        <end position="641"/>
    </location>
</feature>
<dbReference type="Proteomes" id="UP000076761">
    <property type="component" value="Unassembled WGS sequence"/>
</dbReference>
<protein>
    <submittedName>
        <fullName evidence="2">Uncharacterized protein</fullName>
    </submittedName>
</protein>
<feature type="region of interest" description="Disordered" evidence="1">
    <location>
        <begin position="246"/>
        <end position="309"/>
    </location>
</feature>
<feature type="region of interest" description="Disordered" evidence="1">
    <location>
        <begin position="722"/>
        <end position="764"/>
    </location>
</feature>
<reference evidence="2 3" key="1">
    <citation type="journal article" date="2016" name="Mol. Biol. Evol.">
        <title>Comparative Genomics of Early-Diverging Mushroom-Forming Fungi Provides Insights into the Origins of Lignocellulose Decay Capabilities.</title>
        <authorList>
            <person name="Nagy L.G."/>
            <person name="Riley R."/>
            <person name="Tritt A."/>
            <person name="Adam C."/>
            <person name="Daum C."/>
            <person name="Floudas D."/>
            <person name="Sun H."/>
            <person name="Yadav J.S."/>
            <person name="Pangilinan J."/>
            <person name="Larsson K.H."/>
            <person name="Matsuura K."/>
            <person name="Barry K."/>
            <person name="Labutti K."/>
            <person name="Kuo R."/>
            <person name="Ohm R.A."/>
            <person name="Bhattacharya S.S."/>
            <person name="Shirouzu T."/>
            <person name="Yoshinaga Y."/>
            <person name="Martin F.M."/>
            <person name="Grigoriev I.V."/>
            <person name="Hibbett D.S."/>
        </authorList>
    </citation>
    <scope>NUCLEOTIDE SEQUENCE [LARGE SCALE GENOMIC DNA]</scope>
    <source>
        <strain evidence="2 3">HHB14362 ss-1</strain>
    </source>
</reference>
<feature type="compositionally biased region" description="Low complexity" evidence="1">
    <location>
        <begin position="489"/>
        <end position="501"/>
    </location>
</feature>
<feature type="region of interest" description="Disordered" evidence="1">
    <location>
        <begin position="1163"/>
        <end position="1286"/>
    </location>
</feature>
<dbReference type="EMBL" id="KV425551">
    <property type="protein sequence ID" value="KZT30458.1"/>
    <property type="molecule type" value="Genomic_DNA"/>
</dbReference>
<feature type="compositionally biased region" description="Polar residues" evidence="1">
    <location>
        <begin position="755"/>
        <end position="764"/>
    </location>
</feature>
<accession>A0A165W008</accession>
<proteinExistence type="predicted"/>
<feature type="compositionally biased region" description="Basic and acidic residues" evidence="1">
    <location>
        <begin position="334"/>
        <end position="346"/>
    </location>
</feature>